<dbReference type="Pfam" id="PF16189">
    <property type="entry name" value="Creatinase_N_2"/>
    <property type="match status" value="1"/>
</dbReference>
<feature type="compositionally biased region" description="Basic and acidic residues" evidence="1">
    <location>
        <begin position="7"/>
        <end position="17"/>
    </location>
</feature>
<accession>A0ABM0MWU6</accession>
<dbReference type="Gene3D" id="3.40.350.10">
    <property type="entry name" value="Creatinase/prolidase N-terminal domain"/>
    <property type="match status" value="2"/>
</dbReference>
<evidence type="ECO:0000313" key="4">
    <source>
        <dbReference type="RefSeq" id="XP_006824487.1"/>
    </source>
</evidence>
<dbReference type="Proteomes" id="UP000694865">
    <property type="component" value="Unplaced"/>
</dbReference>
<dbReference type="Pfam" id="PF01321">
    <property type="entry name" value="Creatinase_N"/>
    <property type="match status" value="1"/>
</dbReference>
<dbReference type="GeneID" id="102808550"/>
<feature type="region of interest" description="Disordered" evidence="1">
    <location>
        <begin position="1"/>
        <end position="29"/>
    </location>
</feature>
<sequence>MSRHRAKRDESTVRDCSDPDDPYLPPTATDTTERIADLRVEMEKIVPKVNGRIAAYLIPSADAHNSEYIAECHERRQWITGFTGSAGFAIVTMNQSAVWTDGRYFLQAEQQLDCNWILMKQGEPETPLQWEWLIDVLPPGTEDLPTLVAFDPTLISISLYNTYDTAFKAARADDVYIEMYSHQENLVDIIWDDQPECPNEPLYIMDIKWAGQEWFDKVTDHRKEMGAVEANMMVLHALDDTAWFFNLRGEDIPYNPVFFAYTIIELEKTTDVGVWSPGVNNIGFIEPILCDSVSKGVSVQPVAGVRSEGILGGIGGCVGDSGVSSSSR</sequence>
<evidence type="ECO:0000313" key="3">
    <source>
        <dbReference type="Proteomes" id="UP000694865"/>
    </source>
</evidence>
<proteinExistence type="predicted"/>
<dbReference type="SUPFAM" id="SSF53092">
    <property type="entry name" value="Creatinase/prolidase N-terminal domain"/>
    <property type="match status" value="1"/>
</dbReference>
<dbReference type="PANTHER" id="PTHR43763">
    <property type="entry name" value="XAA-PRO AMINOPEPTIDASE 1"/>
    <property type="match status" value="1"/>
</dbReference>
<dbReference type="InterPro" id="IPR029149">
    <property type="entry name" value="Creatin/AminoP/Spt16_N"/>
</dbReference>
<dbReference type="PANTHER" id="PTHR43763:SF6">
    <property type="entry name" value="XAA-PRO AMINOPEPTIDASE 1"/>
    <property type="match status" value="1"/>
</dbReference>
<gene>
    <name evidence="4" type="primary">LOC102808550</name>
</gene>
<organism evidence="3 4">
    <name type="scientific">Saccoglossus kowalevskii</name>
    <name type="common">Acorn worm</name>
    <dbReference type="NCBI Taxonomy" id="10224"/>
    <lineage>
        <taxon>Eukaryota</taxon>
        <taxon>Metazoa</taxon>
        <taxon>Hemichordata</taxon>
        <taxon>Enteropneusta</taxon>
        <taxon>Harrimaniidae</taxon>
        <taxon>Saccoglossus</taxon>
    </lineage>
</organism>
<dbReference type="RefSeq" id="XP_006824487.1">
    <property type="nucleotide sequence ID" value="XM_006824424.1"/>
</dbReference>
<name>A0ABM0MWU6_SACKO</name>
<dbReference type="InterPro" id="IPR050422">
    <property type="entry name" value="X-Pro_aminopeptidase_P"/>
</dbReference>
<evidence type="ECO:0000256" key="1">
    <source>
        <dbReference type="SAM" id="MobiDB-lite"/>
    </source>
</evidence>
<dbReference type="InterPro" id="IPR000587">
    <property type="entry name" value="Creatinase_N"/>
</dbReference>
<evidence type="ECO:0000259" key="2">
    <source>
        <dbReference type="Pfam" id="PF01321"/>
    </source>
</evidence>
<protein>
    <submittedName>
        <fullName evidence="4">Xaa-Pro aminopeptidase 2-like</fullName>
    </submittedName>
</protein>
<reference evidence="4" key="1">
    <citation type="submission" date="2025-08" db="UniProtKB">
        <authorList>
            <consortium name="RefSeq"/>
        </authorList>
    </citation>
    <scope>IDENTIFICATION</scope>
    <source>
        <tissue evidence="4">Testes</tissue>
    </source>
</reference>
<keyword evidence="3" id="KW-1185">Reference proteome</keyword>
<feature type="domain" description="Creatinase N-terminal" evidence="2">
    <location>
        <begin position="53"/>
        <end position="172"/>
    </location>
</feature>